<comment type="caution">
    <text evidence="5">The sequence shown here is derived from an EMBL/GenBank/DDBJ whole genome shotgun (WGS) entry which is preliminary data.</text>
</comment>
<organism evidence="5 6">
    <name type="scientific">Saccharopolyspora gloriosae</name>
    <dbReference type="NCBI Taxonomy" id="455344"/>
    <lineage>
        <taxon>Bacteria</taxon>
        <taxon>Bacillati</taxon>
        <taxon>Actinomycetota</taxon>
        <taxon>Actinomycetes</taxon>
        <taxon>Pseudonocardiales</taxon>
        <taxon>Pseudonocardiaceae</taxon>
        <taxon>Saccharopolyspora</taxon>
    </lineage>
</organism>
<dbReference type="InterPro" id="IPR003439">
    <property type="entry name" value="ABC_transporter-like_ATP-bd"/>
</dbReference>
<keyword evidence="2" id="KW-0547">Nucleotide-binding</keyword>
<dbReference type="PANTHER" id="PTHR42788">
    <property type="entry name" value="TAURINE IMPORT ATP-BINDING PROTEIN-RELATED"/>
    <property type="match status" value="1"/>
</dbReference>
<dbReference type="SUPFAM" id="SSF52540">
    <property type="entry name" value="P-loop containing nucleoside triphosphate hydrolases"/>
    <property type="match status" value="1"/>
</dbReference>
<dbReference type="Pfam" id="PF00005">
    <property type="entry name" value="ABC_tran"/>
    <property type="match status" value="1"/>
</dbReference>
<reference evidence="5 6" key="1">
    <citation type="submission" date="2020-08" db="EMBL/GenBank/DDBJ databases">
        <title>Sequencing the genomes of 1000 actinobacteria strains.</title>
        <authorList>
            <person name="Klenk H.-P."/>
        </authorList>
    </citation>
    <scope>NUCLEOTIDE SEQUENCE [LARGE SCALE GENOMIC DNA]</scope>
    <source>
        <strain evidence="5 6">DSM 45582</strain>
    </source>
</reference>
<dbReference type="AlphaFoldDB" id="A0A840N9L4"/>
<accession>A0A840N9L4</accession>
<protein>
    <submittedName>
        <fullName evidence="5">Sulfate transport system ATP-binding protein/sulfonate transport system ATP-binding protein</fullName>
        <ecNumber evidence="5">3.6.3.-</ecNumber>
    </submittedName>
</protein>
<keyword evidence="6" id="KW-1185">Reference proteome</keyword>
<keyword evidence="3 5" id="KW-0067">ATP-binding</keyword>
<dbReference type="RefSeq" id="WP_184478639.1">
    <property type="nucleotide sequence ID" value="NZ_JACHIV010000001.1"/>
</dbReference>
<gene>
    <name evidence="5" type="ORF">BJ969_001964</name>
</gene>
<dbReference type="Gene3D" id="3.40.50.300">
    <property type="entry name" value="P-loop containing nucleotide triphosphate hydrolases"/>
    <property type="match status" value="1"/>
</dbReference>
<dbReference type="PROSITE" id="PS00211">
    <property type="entry name" value="ABC_TRANSPORTER_1"/>
    <property type="match status" value="1"/>
</dbReference>
<dbReference type="EC" id="3.6.3.-" evidence="5"/>
<dbReference type="InterPro" id="IPR017871">
    <property type="entry name" value="ABC_transporter-like_CS"/>
</dbReference>
<dbReference type="PROSITE" id="PS50893">
    <property type="entry name" value="ABC_TRANSPORTER_2"/>
    <property type="match status" value="1"/>
</dbReference>
<dbReference type="InterPro" id="IPR027417">
    <property type="entry name" value="P-loop_NTPase"/>
</dbReference>
<evidence type="ECO:0000313" key="5">
    <source>
        <dbReference type="EMBL" id="MBB5068876.1"/>
    </source>
</evidence>
<dbReference type="EMBL" id="JACHIV010000001">
    <property type="protein sequence ID" value="MBB5068876.1"/>
    <property type="molecule type" value="Genomic_DNA"/>
</dbReference>
<dbReference type="Proteomes" id="UP000580474">
    <property type="component" value="Unassembled WGS sequence"/>
</dbReference>
<evidence type="ECO:0000313" key="6">
    <source>
        <dbReference type="Proteomes" id="UP000580474"/>
    </source>
</evidence>
<dbReference type="PANTHER" id="PTHR42788:SF19">
    <property type="entry name" value="ALIPHATIC SULFONATES IMPORT ATP-BINDING PROTEIN SSUB 2"/>
    <property type="match status" value="1"/>
</dbReference>
<dbReference type="SMART" id="SM00382">
    <property type="entry name" value="AAA"/>
    <property type="match status" value="1"/>
</dbReference>
<evidence type="ECO:0000256" key="1">
    <source>
        <dbReference type="ARBA" id="ARBA00022448"/>
    </source>
</evidence>
<name>A0A840N9L4_9PSEU</name>
<dbReference type="InterPro" id="IPR003593">
    <property type="entry name" value="AAA+_ATPase"/>
</dbReference>
<keyword evidence="1" id="KW-0813">Transport</keyword>
<evidence type="ECO:0000259" key="4">
    <source>
        <dbReference type="PROSITE" id="PS50893"/>
    </source>
</evidence>
<feature type="domain" description="ABC transporter" evidence="4">
    <location>
        <begin position="6"/>
        <end position="236"/>
    </location>
</feature>
<keyword evidence="5" id="KW-0378">Hydrolase</keyword>
<dbReference type="InterPro" id="IPR050166">
    <property type="entry name" value="ABC_transporter_ATP-bind"/>
</dbReference>
<evidence type="ECO:0000256" key="3">
    <source>
        <dbReference type="ARBA" id="ARBA00022840"/>
    </source>
</evidence>
<proteinExistence type="predicted"/>
<sequence length="247" mass="26245">MGTFTVRLTGADKSYGHGPRRRSVLSGLELAVRDGEFLVILGPSGCGKSTLLRVLAGLESLDGGSVQWSGGDVRPPIGAVFQQPHLMPWLTVRDNVLLGGRYRANRDRFAPAWADELVSRLGLAELADSYPDQLSGGQAQRVAVARAAAIEPALLLLDEPFSALDPAARDDLRRWVRSTTDDLALTSVLVTHDVDEALLVGDRIAMLDGSGGVAQEWSNAPGSIDGALRDELLARYPAGPVTAGAIR</sequence>
<dbReference type="GO" id="GO:0016887">
    <property type="term" value="F:ATP hydrolysis activity"/>
    <property type="evidence" value="ECO:0007669"/>
    <property type="project" value="InterPro"/>
</dbReference>
<evidence type="ECO:0000256" key="2">
    <source>
        <dbReference type="ARBA" id="ARBA00022741"/>
    </source>
</evidence>
<dbReference type="GO" id="GO:0005524">
    <property type="term" value="F:ATP binding"/>
    <property type="evidence" value="ECO:0007669"/>
    <property type="project" value="UniProtKB-KW"/>
</dbReference>